<dbReference type="FunFam" id="3.90.550.10:FF:000436">
    <property type="entry name" value="Uncharacterized protein"/>
    <property type="match status" value="1"/>
</dbReference>
<gene>
    <name evidence="3" type="ORF">QJS10_CPA09g00869</name>
</gene>
<dbReference type="InterPro" id="IPR039741">
    <property type="entry name" value="UDP-sugar_pyrophosphorylase"/>
</dbReference>
<protein>
    <submittedName>
        <fullName evidence="3">UDP-N-acetylglucosamine diphosphorylase 2</fullName>
    </submittedName>
</protein>
<dbReference type="GO" id="GO:0003977">
    <property type="term" value="F:UDP-N-acetylglucosamine diphosphorylase activity"/>
    <property type="evidence" value="ECO:0007669"/>
    <property type="project" value="TreeGrafter"/>
</dbReference>
<dbReference type="Gene3D" id="3.90.550.10">
    <property type="entry name" value="Spore Coat Polysaccharide Biosynthesis Protein SpsA, Chain A"/>
    <property type="match status" value="1"/>
</dbReference>
<evidence type="ECO:0000256" key="1">
    <source>
        <dbReference type="ARBA" id="ARBA00010401"/>
    </source>
</evidence>
<evidence type="ECO:0000313" key="4">
    <source>
        <dbReference type="Proteomes" id="UP001180020"/>
    </source>
</evidence>
<reference evidence="3" key="1">
    <citation type="journal article" date="2023" name="Nat. Commun.">
        <title>Diploid and tetraploid genomes of Acorus and the evolution of monocots.</title>
        <authorList>
            <person name="Ma L."/>
            <person name="Liu K.W."/>
            <person name="Li Z."/>
            <person name="Hsiao Y.Y."/>
            <person name="Qi Y."/>
            <person name="Fu T."/>
            <person name="Tang G.D."/>
            <person name="Zhang D."/>
            <person name="Sun W.H."/>
            <person name="Liu D.K."/>
            <person name="Li Y."/>
            <person name="Chen G.Z."/>
            <person name="Liu X.D."/>
            <person name="Liao X.Y."/>
            <person name="Jiang Y.T."/>
            <person name="Yu X."/>
            <person name="Hao Y."/>
            <person name="Huang J."/>
            <person name="Zhao X.W."/>
            <person name="Ke S."/>
            <person name="Chen Y.Y."/>
            <person name="Wu W.L."/>
            <person name="Hsu J.L."/>
            <person name="Lin Y.F."/>
            <person name="Huang M.D."/>
            <person name="Li C.Y."/>
            <person name="Huang L."/>
            <person name="Wang Z.W."/>
            <person name="Zhao X."/>
            <person name="Zhong W.Y."/>
            <person name="Peng D.H."/>
            <person name="Ahmad S."/>
            <person name="Lan S."/>
            <person name="Zhang J.S."/>
            <person name="Tsai W.C."/>
            <person name="Van de Peer Y."/>
            <person name="Liu Z.J."/>
        </authorList>
    </citation>
    <scope>NUCLEOTIDE SEQUENCE</scope>
    <source>
        <strain evidence="3">CP</strain>
    </source>
</reference>
<evidence type="ECO:0000313" key="3">
    <source>
        <dbReference type="EMBL" id="KAK1308027.1"/>
    </source>
</evidence>
<evidence type="ECO:0000256" key="2">
    <source>
        <dbReference type="SAM" id="Phobius"/>
    </source>
</evidence>
<keyword evidence="2" id="KW-0472">Membrane</keyword>
<dbReference type="Proteomes" id="UP001180020">
    <property type="component" value="Unassembled WGS sequence"/>
</dbReference>
<dbReference type="PANTHER" id="PTHR11952:SF2">
    <property type="entry name" value="LD24639P"/>
    <property type="match status" value="1"/>
</dbReference>
<comment type="caution">
    <text evidence="3">The sequence shown here is derived from an EMBL/GenBank/DDBJ whole genome shotgun (WGS) entry which is preliminary data.</text>
</comment>
<dbReference type="SUPFAM" id="SSF53448">
    <property type="entry name" value="Nucleotide-diphospho-sugar transferases"/>
    <property type="match status" value="1"/>
</dbReference>
<comment type="similarity">
    <text evidence="1">Belongs to the UDPGP type 1 family.</text>
</comment>
<dbReference type="AlphaFoldDB" id="A0AAV9E4B1"/>
<keyword evidence="2" id="KW-1133">Transmembrane helix</keyword>
<organism evidence="3 4">
    <name type="scientific">Acorus calamus</name>
    <name type="common">Sweet flag</name>
    <dbReference type="NCBI Taxonomy" id="4465"/>
    <lineage>
        <taxon>Eukaryota</taxon>
        <taxon>Viridiplantae</taxon>
        <taxon>Streptophyta</taxon>
        <taxon>Embryophyta</taxon>
        <taxon>Tracheophyta</taxon>
        <taxon>Spermatophyta</taxon>
        <taxon>Magnoliopsida</taxon>
        <taxon>Liliopsida</taxon>
        <taxon>Acoraceae</taxon>
        <taxon>Acorus</taxon>
    </lineage>
</organism>
<proteinExistence type="inferred from homology"/>
<dbReference type="EMBL" id="JAUJYO010000009">
    <property type="protein sequence ID" value="KAK1308027.1"/>
    <property type="molecule type" value="Genomic_DNA"/>
</dbReference>
<dbReference type="InterPro" id="IPR029044">
    <property type="entry name" value="Nucleotide-diphossugar_trans"/>
</dbReference>
<dbReference type="PANTHER" id="PTHR11952">
    <property type="entry name" value="UDP- GLUCOSE PYROPHOSPHORYLASE"/>
    <property type="match status" value="1"/>
</dbReference>
<feature type="transmembrane region" description="Helical" evidence="2">
    <location>
        <begin position="134"/>
        <end position="155"/>
    </location>
</feature>
<keyword evidence="4" id="KW-1185">Reference proteome</keyword>
<reference evidence="3" key="2">
    <citation type="submission" date="2023-06" db="EMBL/GenBank/DDBJ databases">
        <authorList>
            <person name="Ma L."/>
            <person name="Liu K.-W."/>
            <person name="Li Z."/>
            <person name="Hsiao Y.-Y."/>
            <person name="Qi Y."/>
            <person name="Fu T."/>
            <person name="Tang G."/>
            <person name="Zhang D."/>
            <person name="Sun W.-H."/>
            <person name="Liu D.-K."/>
            <person name="Li Y."/>
            <person name="Chen G.-Z."/>
            <person name="Liu X.-D."/>
            <person name="Liao X.-Y."/>
            <person name="Jiang Y.-T."/>
            <person name="Yu X."/>
            <person name="Hao Y."/>
            <person name="Huang J."/>
            <person name="Zhao X.-W."/>
            <person name="Ke S."/>
            <person name="Chen Y.-Y."/>
            <person name="Wu W.-L."/>
            <person name="Hsu J.-L."/>
            <person name="Lin Y.-F."/>
            <person name="Huang M.-D."/>
            <person name="Li C.-Y."/>
            <person name="Huang L."/>
            <person name="Wang Z.-W."/>
            <person name="Zhao X."/>
            <person name="Zhong W.-Y."/>
            <person name="Peng D.-H."/>
            <person name="Ahmad S."/>
            <person name="Lan S."/>
            <person name="Zhang J.-S."/>
            <person name="Tsai W.-C."/>
            <person name="Van De Peer Y."/>
            <person name="Liu Z.-J."/>
        </authorList>
    </citation>
    <scope>NUCLEOTIDE SEQUENCE</scope>
    <source>
        <strain evidence="3">CP</strain>
        <tissue evidence="3">Leaves</tissue>
    </source>
</reference>
<name>A0AAV9E4B1_ACOCL</name>
<sequence>MKELMVVSEVTTNGVGSGGIIIGAAAATSAASGASATPPQDLRERVKDYGQDGVFALWDELSLEERDFLIRDIRSLDLARIDRIIRCSFRSQGVPTPEIEPVPETSVSKVEERTMEERARWWKMGLKAISEGRLGVLLLSGGQVLFVIILILQILL</sequence>
<accession>A0AAV9E4B1</accession>
<keyword evidence="2" id="KW-0812">Transmembrane</keyword>
<dbReference type="GO" id="GO:0006048">
    <property type="term" value="P:UDP-N-acetylglucosamine biosynthetic process"/>
    <property type="evidence" value="ECO:0007669"/>
    <property type="project" value="TreeGrafter"/>
</dbReference>